<dbReference type="Proteomes" id="UP000805649">
    <property type="component" value="Unassembled WGS sequence"/>
</dbReference>
<protein>
    <submittedName>
        <fullName evidence="1">Uncharacterized protein</fullName>
    </submittedName>
</protein>
<reference evidence="1 2" key="1">
    <citation type="journal article" date="2020" name="Phytopathology">
        <title>Genome Sequence Resources of Colletotrichum truncatum, C. plurivorum, C. musicola, and C. sojae: Four Species Pathogenic to Soybean (Glycine max).</title>
        <authorList>
            <person name="Rogerio F."/>
            <person name="Boufleur T.R."/>
            <person name="Ciampi-Guillardi M."/>
            <person name="Sukno S.A."/>
            <person name="Thon M.R."/>
            <person name="Massola Junior N.S."/>
            <person name="Baroncelli R."/>
        </authorList>
    </citation>
    <scope>NUCLEOTIDE SEQUENCE [LARGE SCALE GENOMIC DNA]</scope>
    <source>
        <strain evidence="1 2">CMES1059</strain>
    </source>
</reference>
<name>A0ACC3YC52_COLTU</name>
<comment type="caution">
    <text evidence="1">The sequence shown here is derived from an EMBL/GenBank/DDBJ whole genome shotgun (WGS) entry which is preliminary data.</text>
</comment>
<proteinExistence type="predicted"/>
<evidence type="ECO:0000313" key="2">
    <source>
        <dbReference type="Proteomes" id="UP000805649"/>
    </source>
</evidence>
<gene>
    <name evidence="1" type="ORF">CTRU02_215605</name>
</gene>
<sequence length="106" mass="11452">MDYCTSLPACNQRMSLSSVHASQITPAAPRKYETGLAYPCSFPPGLRSIIISSLAYVNCICEQDQTGVYAASHLIDKPIGPFSATRGLRQQGVLLHAYDNAACKET</sequence>
<keyword evidence="2" id="KW-1185">Reference proteome</keyword>
<accession>A0ACC3YC52</accession>
<organism evidence="1 2">
    <name type="scientific">Colletotrichum truncatum</name>
    <name type="common">Anthracnose fungus</name>
    <name type="synonym">Colletotrichum capsici</name>
    <dbReference type="NCBI Taxonomy" id="5467"/>
    <lineage>
        <taxon>Eukaryota</taxon>
        <taxon>Fungi</taxon>
        <taxon>Dikarya</taxon>
        <taxon>Ascomycota</taxon>
        <taxon>Pezizomycotina</taxon>
        <taxon>Sordariomycetes</taxon>
        <taxon>Hypocreomycetidae</taxon>
        <taxon>Glomerellales</taxon>
        <taxon>Glomerellaceae</taxon>
        <taxon>Colletotrichum</taxon>
        <taxon>Colletotrichum truncatum species complex</taxon>
    </lineage>
</organism>
<dbReference type="EMBL" id="VUJX02000017">
    <property type="protein sequence ID" value="KAL0929439.1"/>
    <property type="molecule type" value="Genomic_DNA"/>
</dbReference>
<evidence type="ECO:0000313" key="1">
    <source>
        <dbReference type="EMBL" id="KAL0929439.1"/>
    </source>
</evidence>